<organism evidence="1 2">
    <name type="scientific">Youngiibacter multivorans</name>
    <dbReference type="NCBI Taxonomy" id="937251"/>
    <lineage>
        <taxon>Bacteria</taxon>
        <taxon>Bacillati</taxon>
        <taxon>Bacillota</taxon>
        <taxon>Clostridia</taxon>
        <taxon>Eubacteriales</taxon>
        <taxon>Clostridiaceae</taxon>
        <taxon>Youngiibacter</taxon>
    </lineage>
</organism>
<comment type="caution">
    <text evidence="1">The sequence shown here is derived from an EMBL/GenBank/DDBJ whole genome shotgun (WGS) entry which is preliminary data.</text>
</comment>
<name>A0ABS4G757_9CLOT</name>
<dbReference type="EMBL" id="JAGGKC010000029">
    <property type="protein sequence ID" value="MBP1920392.1"/>
    <property type="molecule type" value="Genomic_DNA"/>
</dbReference>
<dbReference type="Proteomes" id="UP001519271">
    <property type="component" value="Unassembled WGS sequence"/>
</dbReference>
<evidence type="ECO:0008006" key="3">
    <source>
        <dbReference type="Google" id="ProtNLM"/>
    </source>
</evidence>
<evidence type="ECO:0000313" key="1">
    <source>
        <dbReference type="EMBL" id="MBP1920392.1"/>
    </source>
</evidence>
<reference evidence="1 2" key="1">
    <citation type="submission" date="2021-03" db="EMBL/GenBank/DDBJ databases">
        <title>Genomic Encyclopedia of Type Strains, Phase IV (KMG-IV): sequencing the most valuable type-strain genomes for metagenomic binning, comparative biology and taxonomic classification.</title>
        <authorList>
            <person name="Goeker M."/>
        </authorList>
    </citation>
    <scope>NUCLEOTIDE SEQUENCE [LARGE SCALE GENOMIC DNA]</scope>
    <source>
        <strain evidence="1 2">DSM 6139</strain>
    </source>
</reference>
<sequence length="254" mass="27919">MDKKEVIKAVEEKLGTKAKYKGAPTFSYEITDGKTTYTVTRTGEVLDMNGVERLLECILNSDSTEDEITYTERELMRESPSNQKGAIEVSLQGHSGATIRNLINMLTSKQKLLALALGLDWQPVGAGVAEELAEAKVTDLKELEANLGPLKPRLKGFQINLSGPVPSTEFSADGINEDKVKALREVLKAAANQARQLKYASYKASQDDNPKYALRVWLIRLGLNGAEHKETRATLLKGLEGNSAFRGVEPKIEK</sequence>
<gene>
    <name evidence="1" type="ORF">J2Z34_002903</name>
</gene>
<keyword evidence="2" id="KW-1185">Reference proteome</keyword>
<accession>A0ABS4G757</accession>
<evidence type="ECO:0000313" key="2">
    <source>
        <dbReference type="Proteomes" id="UP001519271"/>
    </source>
</evidence>
<proteinExistence type="predicted"/>
<dbReference type="RefSeq" id="WP_209460567.1">
    <property type="nucleotide sequence ID" value="NZ_JAGGKC010000029.1"/>
</dbReference>
<protein>
    <recommendedName>
        <fullName evidence="3">Virulence-related protein</fullName>
    </recommendedName>
</protein>